<feature type="transmembrane region" description="Helical" evidence="11">
    <location>
        <begin position="46"/>
        <end position="66"/>
    </location>
</feature>
<evidence type="ECO:0000256" key="6">
    <source>
        <dbReference type="ARBA" id="ARBA00023136"/>
    </source>
</evidence>
<feature type="binding site" evidence="9">
    <location>
        <position position="134"/>
    </location>
    <ligand>
        <name>UDP-alpha-D-glucose</name>
        <dbReference type="ChEBI" id="CHEBI:58885"/>
    </ligand>
</feature>
<reference evidence="12 13" key="1">
    <citation type="submission" date="2020-10" db="EMBL/GenBank/DDBJ databases">
        <title>The Coptis chinensis genome and diversification of protoberbering-type alkaloids.</title>
        <authorList>
            <person name="Wang B."/>
            <person name="Shu S."/>
            <person name="Song C."/>
            <person name="Liu Y."/>
        </authorList>
    </citation>
    <scope>NUCLEOTIDE SEQUENCE [LARGE SCALE GENOMIC DNA]</scope>
    <source>
        <strain evidence="12">HL-2020</strain>
        <tissue evidence="12">Leaf</tissue>
    </source>
</reference>
<evidence type="ECO:0008006" key="14">
    <source>
        <dbReference type="Google" id="ProtNLM"/>
    </source>
</evidence>
<accession>A0A835I3B5</accession>
<feature type="active site" evidence="8">
    <location>
        <position position="461"/>
    </location>
</feature>
<feature type="binding site" evidence="10">
    <location>
        <position position="269"/>
    </location>
    <ligand>
        <name>Mn(2+)</name>
        <dbReference type="ChEBI" id="CHEBI:29035"/>
    </ligand>
</feature>
<dbReference type="Pfam" id="PF03552">
    <property type="entry name" value="Cellulose_synt"/>
    <property type="match status" value="2"/>
</dbReference>
<evidence type="ECO:0000256" key="8">
    <source>
        <dbReference type="PIRSR" id="PIRSR605150-1"/>
    </source>
</evidence>
<dbReference type="InterPro" id="IPR005150">
    <property type="entry name" value="Cellulose_synth"/>
</dbReference>
<dbReference type="Gene3D" id="3.90.550.10">
    <property type="entry name" value="Spore Coat Polysaccharide Biosynthesis Protein SpsA, Chain A"/>
    <property type="match status" value="1"/>
</dbReference>
<dbReference type="GO" id="GO:0071555">
    <property type="term" value="P:cell wall organization"/>
    <property type="evidence" value="ECO:0007669"/>
    <property type="project" value="UniProtKB-KW"/>
</dbReference>
<evidence type="ECO:0000256" key="11">
    <source>
        <dbReference type="SAM" id="Phobius"/>
    </source>
</evidence>
<keyword evidence="6 11" id="KW-0472">Membrane</keyword>
<dbReference type="InterPro" id="IPR029044">
    <property type="entry name" value="Nucleotide-diphossugar_trans"/>
</dbReference>
<feature type="transmembrane region" description="Helical" evidence="11">
    <location>
        <begin position="661"/>
        <end position="681"/>
    </location>
</feature>
<evidence type="ECO:0000256" key="1">
    <source>
        <dbReference type="ARBA" id="ARBA00004127"/>
    </source>
</evidence>
<sequence>MANPITFPLHEKFLRKNTLERITELIIFFLLLTLLIYRLRFFQAQGFIWLLAFLCESWFTFNWILIMNAKWNPLVFKTFPSRLSPRINELPPVDLFVTTADPVLEPPIITVNTVLSLLALDYPANKLACYVSDDAASPVTFYSLVEAIEFAQLWVPFCKKYNIQIRAPFQYFSTIDFEDQTDVSSEFQMDSIRLQDEYSQLCRKIEAAEQNSSSFDLTSEFSAFSKIERRNHQTIVKVVWENKDNLSNGVPHLVYVSREKRPKYPHHYKAGAMNVLTRVSGVMTNSPFMLNVDCDMFANNPEIVLHAMCLLLGSDNERVAFVQCPQHFYGRLKDDPFGNGLVVIQEYVGRGIGGIQGPFYGGTGCFHRRKVIYGLSPGETKGQGQSFSTARDEALKLKFGRSSQLVKSASQTLLDLGENLNCPSYISSSVKVATQVADCSYESNTLWGTKIGWVYGSTVEDVLTGLGIHARGWRSVYCTPDPPAFLGCAPSGGPACLTQQKRWATGLLEILVSGNSPIVATIEGNLRLRQCLGYLYINTWGLRSIPELCYTILPAYCLLTNKSFLPKVSEHAFLIPSSLIVIYNLYTVSEYLRSGLSVKAWWNNQRMMRITTVTAWLFGVMSLLLKLLGISDTVFEITRKDQGNDPTDVDLGRFTFDDSPMFVPGTTLVLLHISALVLSLIGIHSQFEFRSGLGEVICSAVVLLSFLPFLKGLFGKGSYGLPTSTICKSVALVGLFIHYCR</sequence>
<evidence type="ECO:0000256" key="7">
    <source>
        <dbReference type="ARBA" id="ARBA00023316"/>
    </source>
</evidence>
<feature type="transmembrane region" description="Helical" evidence="11">
    <location>
        <begin position="693"/>
        <end position="713"/>
    </location>
</feature>
<evidence type="ECO:0000313" key="12">
    <source>
        <dbReference type="EMBL" id="KAF9609228.1"/>
    </source>
</evidence>
<dbReference type="EMBL" id="JADFTS010000004">
    <property type="protein sequence ID" value="KAF9609228.1"/>
    <property type="molecule type" value="Genomic_DNA"/>
</dbReference>
<name>A0A835I3B5_9MAGN</name>
<keyword evidence="3" id="KW-0808">Transferase</keyword>
<evidence type="ECO:0000256" key="2">
    <source>
        <dbReference type="ARBA" id="ARBA00022676"/>
    </source>
</evidence>
<evidence type="ECO:0000256" key="4">
    <source>
        <dbReference type="ARBA" id="ARBA00022692"/>
    </source>
</evidence>
<dbReference type="GO" id="GO:0012505">
    <property type="term" value="C:endomembrane system"/>
    <property type="evidence" value="ECO:0007669"/>
    <property type="project" value="UniProtKB-SubCell"/>
</dbReference>
<feature type="transmembrane region" description="Helical" evidence="11">
    <location>
        <begin position="571"/>
        <end position="589"/>
    </location>
</feature>
<dbReference type="SUPFAM" id="SSF53448">
    <property type="entry name" value="Nucleotide-diphospho-sugar transferases"/>
    <property type="match status" value="1"/>
</dbReference>
<keyword evidence="7" id="KW-0961">Cell wall biogenesis/degradation</keyword>
<dbReference type="AlphaFoldDB" id="A0A835I3B5"/>
<protein>
    <recommendedName>
        <fullName evidence="14">Cellulose synthase-like protein H1</fullName>
    </recommendedName>
</protein>
<keyword evidence="4 11" id="KW-0812">Transmembrane</keyword>
<gene>
    <name evidence="12" type="ORF">IFM89_014422</name>
</gene>
<feature type="transmembrane region" description="Helical" evidence="11">
    <location>
        <begin position="719"/>
        <end position="740"/>
    </location>
</feature>
<feature type="transmembrane region" description="Helical" evidence="11">
    <location>
        <begin position="610"/>
        <end position="630"/>
    </location>
</feature>
<organism evidence="12 13">
    <name type="scientific">Coptis chinensis</name>
    <dbReference type="NCBI Taxonomy" id="261450"/>
    <lineage>
        <taxon>Eukaryota</taxon>
        <taxon>Viridiplantae</taxon>
        <taxon>Streptophyta</taxon>
        <taxon>Embryophyta</taxon>
        <taxon>Tracheophyta</taxon>
        <taxon>Spermatophyta</taxon>
        <taxon>Magnoliopsida</taxon>
        <taxon>Ranunculales</taxon>
        <taxon>Ranunculaceae</taxon>
        <taxon>Coptidoideae</taxon>
        <taxon>Coptis</taxon>
    </lineage>
</organism>
<evidence type="ECO:0000256" key="10">
    <source>
        <dbReference type="PIRSR" id="PIRSR605150-3"/>
    </source>
</evidence>
<dbReference type="Proteomes" id="UP000631114">
    <property type="component" value="Unassembled WGS sequence"/>
</dbReference>
<keyword evidence="13" id="KW-1185">Reference proteome</keyword>
<dbReference type="GO" id="GO:0016760">
    <property type="term" value="F:cellulose synthase (UDP-forming) activity"/>
    <property type="evidence" value="ECO:0007669"/>
    <property type="project" value="InterPro"/>
</dbReference>
<comment type="caution">
    <text evidence="12">The sequence shown here is derived from an EMBL/GenBank/DDBJ whole genome shotgun (WGS) entry which is preliminary data.</text>
</comment>
<feature type="active site" evidence="8">
    <location>
        <position position="134"/>
    </location>
</feature>
<feature type="binding site" evidence="10">
    <location>
        <position position="293"/>
    </location>
    <ligand>
        <name>Mn(2+)</name>
        <dbReference type="ChEBI" id="CHEBI:29035"/>
    </ligand>
</feature>
<evidence type="ECO:0000256" key="9">
    <source>
        <dbReference type="PIRSR" id="PIRSR605150-2"/>
    </source>
</evidence>
<evidence type="ECO:0000256" key="3">
    <source>
        <dbReference type="ARBA" id="ARBA00022679"/>
    </source>
</evidence>
<feature type="transmembrane region" description="Helical" evidence="11">
    <location>
        <begin position="22"/>
        <end position="39"/>
    </location>
</feature>
<dbReference type="GO" id="GO:0016020">
    <property type="term" value="C:membrane"/>
    <property type="evidence" value="ECO:0007669"/>
    <property type="project" value="InterPro"/>
</dbReference>
<proteinExistence type="predicted"/>
<dbReference type="OrthoDB" id="72851at2759"/>
<keyword evidence="2" id="KW-0328">Glycosyltransferase</keyword>
<dbReference type="PANTHER" id="PTHR13301">
    <property type="entry name" value="X-BOX TRANSCRIPTION FACTOR-RELATED"/>
    <property type="match status" value="1"/>
</dbReference>
<dbReference type="GO" id="GO:0030244">
    <property type="term" value="P:cellulose biosynthetic process"/>
    <property type="evidence" value="ECO:0007669"/>
    <property type="project" value="InterPro"/>
</dbReference>
<feature type="binding site" evidence="9">
    <location>
        <position position="105"/>
    </location>
    <ligand>
        <name>UDP-alpha-D-glucose</name>
        <dbReference type="ChEBI" id="CHEBI:58885"/>
    </ligand>
</feature>
<keyword evidence="5 11" id="KW-1133">Transmembrane helix</keyword>
<comment type="subcellular location">
    <subcellularLocation>
        <location evidence="1">Endomembrane system</location>
        <topology evidence="1">Multi-pass membrane protein</topology>
    </subcellularLocation>
</comment>
<evidence type="ECO:0000313" key="13">
    <source>
        <dbReference type="Proteomes" id="UP000631114"/>
    </source>
</evidence>
<evidence type="ECO:0000256" key="5">
    <source>
        <dbReference type="ARBA" id="ARBA00022989"/>
    </source>
</evidence>